<keyword evidence="2 3" id="KW-0442">Lipid degradation</keyword>
<feature type="active site" description="Proton acceptor" evidence="2">
    <location>
        <position position="181"/>
    </location>
</feature>
<evidence type="ECO:0000259" key="4">
    <source>
        <dbReference type="PROSITE" id="PS51635"/>
    </source>
</evidence>
<feature type="short sequence motif" description="GXSXG" evidence="2">
    <location>
        <begin position="61"/>
        <end position="65"/>
    </location>
</feature>
<evidence type="ECO:0000256" key="1">
    <source>
        <dbReference type="ARBA" id="ARBA00023098"/>
    </source>
</evidence>
<evidence type="ECO:0000256" key="3">
    <source>
        <dbReference type="RuleBase" id="RU361262"/>
    </source>
</evidence>
<comment type="similarity">
    <text evidence="3">Belongs to the patatin family.</text>
</comment>
<dbReference type="PROSITE" id="PS51635">
    <property type="entry name" value="PNPLA"/>
    <property type="match status" value="1"/>
</dbReference>
<keyword evidence="2 3" id="KW-0378">Hydrolase</keyword>
<evidence type="ECO:0000313" key="5">
    <source>
        <dbReference type="EMBL" id="PNH03077.1"/>
    </source>
</evidence>
<dbReference type="PANTHER" id="PTHR12406:SF45">
    <property type="entry name" value="PATATIN"/>
    <property type="match status" value="1"/>
</dbReference>
<keyword evidence="6" id="KW-1185">Reference proteome</keyword>
<dbReference type="GO" id="GO:0055088">
    <property type="term" value="P:lipid homeostasis"/>
    <property type="evidence" value="ECO:0007669"/>
    <property type="project" value="TreeGrafter"/>
</dbReference>
<comment type="function">
    <text evidence="3">Lipolytic acyl hydrolase (LAH).</text>
</comment>
<dbReference type="GO" id="GO:0019433">
    <property type="term" value="P:triglyceride catabolic process"/>
    <property type="evidence" value="ECO:0007669"/>
    <property type="project" value="TreeGrafter"/>
</dbReference>
<dbReference type="Proteomes" id="UP000236333">
    <property type="component" value="Unassembled WGS sequence"/>
</dbReference>
<dbReference type="SUPFAM" id="SSF52151">
    <property type="entry name" value="FabD/lysophospholipase-like"/>
    <property type="match status" value="1"/>
</dbReference>
<keyword evidence="1 2" id="KW-0443">Lipid metabolism</keyword>
<dbReference type="GO" id="GO:0005811">
    <property type="term" value="C:lipid droplet"/>
    <property type="evidence" value="ECO:0007669"/>
    <property type="project" value="TreeGrafter"/>
</dbReference>
<evidence type="ECO:0000313" key="6">
    <source>
        <dbReference type="Proteomes" id="UP000236333"/>
    </source>
</evidence>
<dbReference type="GO" id="GO:0005737">
    <property type="term" value="C:cytoplasm"/>
    <property type="evidence" value="ECO:0007669"/>
    <property type="project" value="TreeGrafter"/>
</dbReference>
<evidence type="ECO:0000256" key="2">
    <source>
        <dbReference type="PROSITE-ProRule" id="PRU01161"/>
    </source>
</evidence>
<dbReference type="AlphaFoldDB" id="A0A2J7ZS30"/>
<accession>A0A2J7ZS30</accession>
<sequence length="274" mass="29886">TLNDQRGGDVDGWRTRGAGGATLEEPLHLVWPGFGTCFFWQAGIMSRLSERYRMSAVPMVGSSGGGLVAVLGACDVGAADAVRLAFRLCREAGVYERPLGLLGVWRGLVQRWLSELLPEDAAERCRNVGIVVTELPSLQPLKMAGWTSRDDLISAALASAHIPLLLDGSFATRCRERLVLDGNLHYGWLQRPQSLVPPGPSLVFDPRHDPDLQRLLRVGGLGACVRSMDDGRAMAFVELGWRYADRQEASGALESGGWLLRGWDGPETSWALHE</sequence>
<proteinExistence type="inferred from homology"/>
<dbReference type="PANTHER" id="PTHR12406">
    <property type="entry name" value="CALCIUM-INDEPENDENT PHOSPHOLIPASE A2 IPLA2 -RELATED"/>
    <property type="match status" value="1"/>
</dbReference>
<comment type="caution">
    <text evidence="5">The sequence shown here is derived from an EMBL/GenBank/DDBJ whole genome shotgun (WGS) entry which is preliminary data.</text>
</comment>
<dbReference type="EC" id="3.1.1.-" evidence="3"/>
<dbReference type="GO" id="GO:0016020">
    <property type="term" value="C:membrane"/>
    <property type="evidence" value="ECO:0007669"/>
    <property type="project" value="TreeGrafter"/>
</dbReference>
<feature type="non-terminal residue" evidence="5">
    <location>
        <position position="274"/>
    </location>
</feature>
<dbReference type="Pfam" id="PF01734">
    <property type="entry name" value="Patatin"/>
    <property type="match status" value="1"/>
</dbReference>
<feature type="domain" description="PNPLA" evidence="4">
    <location>
        <begin position="29"/>
        <end position="197"/>
    </location>
</feature>
<name>A0A2J7ZS30_9CHLO</name>
<dbReference type="InterPro" id="IPR033562">
    <property type="entry name" value="PLPL"/>
</dbReference>
<dbReference type="EMBL" id="PGGS01000552">
    <property type="protein sequence ID" value="PNH03077.1"/>
    <property type="molecule type" value="Genomic_DNA"/>
</dbReference>
<dbReference type="OrthoDB" id="197155at2759"/>
<dbReference type="InterPro" id="IPR002641">
    <property type="entry name" value="PNPLA_dom"/>
</dbReference>
<dbReference type="InterPro" id="IPR016035">
    <property type="entry name" value="Acyl_Trfase/lysoPLipase"/>
</dbReference>
<protein>
    <recommendedName>
        <fullName evidence="3">Patatin</fullName>
        <ecNumber evidence="3">3.1.1.-</ecNumber>
    </recommendedName>
</protein>
<reference evidence="5 6" key="1">
    <citation type="journal article" date="2017" name="Mol. Biol. Evol.">
        <title>The 4-celled Tetrabaena socialis nuclear genome reveals the essential components for genetic control of cell number at the origin of multicellularity in the volvocine lineage.</title>
        <authorList>
            <person name="Featherston J."/>
            <person name="Arakaki Y."/>
            <person name="Hanschen E.R."/>
            <person name="Ferris P.J."/>
            <person name="Michod R.E."/>
            <person name="Olson B.J.S.C."/>
            <person name="Nozaki H."/>
            <person name="Durand P.M."/>
        </authorList>
    </citation>
    <scope>NUCLEOTIDE SEQUENCE [LARGE SCALE GENOMIC DNA]</scope>
    <source>
        <strain evidence="5 6">NIES-571</strain>
    </source>
</reference>
<organism evidence="5 6">
    <name type="scientific">Tetrabaena socialis</name>
    <dbReference type="NCBI Taxonomy" id="47790"/>
    <lineage>
        <taxon>Eukaryota</taxon>
        <taxon>Viridiplantae</taxon>
        <taxon>Chlorophyta</taxon>
        <taxon>core chlorophytes</taxon>
        <taxon>Chlorophyceae</taxon>
        <taxon>CS clade</taxon>
        <taxon>Chlamydomonadales</taxon>
        <taxon>Tetrabaenaceae</taxon>
        <taxon>Tetrabaena</taxon>
    </lineage>
</organism>
<comment type="caution">
    <text evidence="2">Lacks conserved residue(s) required for the propagation of feature annotation.</text>
</comment>
<comment type="domain">
    <text evidence="3">The nitrogen atoms of the two glycine residues in the GGXR motif define the oxyanion hole, and stabilize the oxyanion that forms during the nucleophilic attack by the catalytic serine during substrate cleavage.</text>
</comment>
<gene>
    <name evidence="5" type="ORF">TSOC_010891</name>
</gene>
<feature type="active site" description="Nucleophile" evidence="2">
    <location>
        <position position="63"/>
    </location>
</feature>
<feature type="non-terminal residue" evidence="5">
    <location>
        <position position="1"/>
    </location>
</feature>
<dbReference type="GO" id="GO:0004806">
    <property type="term" value="F:triacylglycerol lipase activity"/>
    <property type="evidence" value="ECO:0007669"/>
    <property type="project" value="TreeGrafter"/>
</dbReference>